<sequence>MTILQEREGTK</sequence>
<keyword evidence="2" id="KW-1185">Reference proteome</keyword>
<name>A0A5B7KBX5_PORTR</name>
<protein>
    <submittedName>
        <fullName evidence="1">Uncharacterized protein</fullName>
    </submittedName>
</protein>
<reference evidence="1 2" key="1">
    <citation type="submission" date="2019-05" db="EMBL/GenBank/DDBJ databases">
        <title>Another draft genome of Portunus trituberculatus and its Hox gene families provides insights of decapod evolution.</title>
        <authorList>
            <person name="Jeong J.-H."/>
            <person name="Song I."/>
            <person name="Kim S."/>
            <person name="Choi T."/>
            <person name="Kim D."/>
            <person name="Ryu S."/>
            <person name="Kim W."/>
        </authorList>
    </citation>
    <scope>NUCLEOTIDE SEQUENCE [LARGE SCALE GENOMIC DNA]</scope>
    <source>
        <tissue evidence="1">Muscle</tissue>
    </source>
</reference>
<evidence type="ECO:0000313" key="1">
    <source>
        <dbReference type="EMBL" id="MPD02085.1"/>
    </source>
</evidence>
<evidence type="ECO:0000313" key="2">
    <source>
        <dbReference type="Proteomes" id="UP000324222"/>
    </source>
</evidence>
<comment type="caution">
    <text evidence="1">The sequence shown here is derived from an EMBL/GenBank/DDBJ whole genome shotgun (WGS) entry which is preliminary data.</text>
</comment>
<dbReference type="Proteomes" id="UP000324222">
    <property type="component" value="Unassembled WGS sequence"/>
</dbReference>
<dbReference type="EMBL" id="VSRR010129862">
    <property type="protein sequence ID" value="MPD02085.1"/>
    <property type="molecule type" value="Genomic_DNA"/>
</dbReference>
<proteinExistence type="predicted"/>
<organism evidence="1 2">
    <name type="scientific">Portunus trituberculatus</name>
    <name type="common">Swimming crab</name>
    <name type="synonym">Neptunus trituberculatus</name>
    <dbReference type="NCBI Taxonomy" id="210409"/>
    <lineage>
        <taxon>Eukaryota</taxon>
        <taxon>Metazoa</taxon>
        <taxon>Ecdysozoa</taxon>
        <taxon>Arthropoda</taxon>
        <taxon>Crustacea</taxon>
        <taxon>Multicrustacea</taxon>
        <taxon>Malacostraca</taxon>
        <taxon>Eumalacostraca</taxon>
        <taxon>Eucarida</taxon>
        <taxon>Decapoda</taxon>
        <taxon>Pleocyemata</taxon>
        <taxon>Brachyura</taxon>
        <taxon>Eubrachyura</taxon>
        <taxon>Portunoidea</taxon>
        <taxon>Portunidae</taxon>
        <taxon>Portuninae</taxon>
        <taxon>Portunus</taxon>
    </lineage>
</organism>
<gene>
    <name evidence="1" type="ORF">E2C01_097643</name>
</gene>
<accession>A0A5B7KBX5</accession>